<evidence type="ECO:0000313" key="1">
    <source>
        <dbReference type="EMBL" id="ALS35803.1"/>
    </source>
</evidence>
<dbReference type="EMBL" id="CP013655">
    <property type="protein sequence ID" value="ALS35803.1"/>
    <property type="molecule type" value="Genomic_DNA"/>
</dbReference>
<protein>
    <submittedName>
        <fullName evidence="1">Uncharacterized protein</fullName>
    </submittedName>
</protein>
<sequence>MICGIIFKHKNTSLVYLCSYFYSSKGVLIFVQQNNPDANQVDWYLDFSLGLMSQALPQSYSNYLS</sequence>
<gene>
    <name evidence="1" type="ORF">ATZ35_01095</name>
</gene>
<dbReference type="Proteomes" id="UP000067523">
    <property type="component" value="Chromosome"/>
</dbReference>
<reference evidence="2" key="1">
    <citation type="submission" date="2015-12" db="EMBL/GenBank/DDBJ databases">
        <authorList>
            <person name="Lauer A."/>
            <person name="Humrighouse B."/>
            <person name="Loparev V."/>
            <person name="Shewmaker P.L."/>
            <person name="Whitney A.M."/>
            <person name="McLaughlin R.W."/>
        </authorList>
    </citation>
    <scope>NUCLEOTIDE SEQUENCE [LARGE SCALE GENOMIC DNA]</scope>
    <source>
        <strain evidence="2">LMG 26678</strain>
    </source>
</reference>
<organism evidence="1 2">
    <name type="scientific">Enterococcus rotai</name>
    <dbReference type="NCBI Taxonomy" id="118060"/>
    <lineage>
        <taxon>Bacteria</taxon>
        <taxon>Bacillati</taxon>
        <taxon>Bacillota</taxon>
        <taxon>Bacilli</taxon>
        <taxon>Lactobacillales</taxon>
        <taxon>Enterococcaceae</taxon>
        <taxon>Enterococcus</taxon>
    </lineage>
</organism>
<keyword evidence="2" id="KW-1185">Reference proteome</keyword>
<evidence type="ECO:0000313" key="2">
    <source>
        <dbReference type="Proteomes" id="UP000067523"/>
    </source>
</evidence>
<proteinExistence type="predicted"/>
<accession>A0A0U2VDZ7</accession>
<dbReference type="KEGG" id="erx:ATZ35_01095"/>
<dbReference type="AlphaFoldDB" id="A0A0U2VDZ7"/>
<name>A0A0U2VDZ7_9ENTE</name>